<feature type="domain" description="HTH tetR-type" evidence="2">
    <location>
        <begin position="24"/>
        <end position="68"/>
    </location>
</feature>
<evidence type="ECO:0000256" key="1">
    <source>
        <dbReference type="ARBA" id="ARBA00023125"/>
    </source>
</evidence>
<dbReference type="GO" id="GO:0000976">
    <property type="term" value="F:transcription cis-regulatory region binding"/>
    <property type="evidence" value="ECO:0007669"/>
    <property type="project" value="TreeGrafter"/>
</dbReference>
<protein>
    <submittedName>
        <fullName evidence="3">TetR family transcriptional regulator</fullName>
    </submittedName>
</protein>
<dbReference type="AlphaFoldDB" id="A0A931HFR2"/>
<evidence type="ECO:0000313" key="3">
    <source>
        <dbReference type="EMBL" id="MBH0114588.1"/>
    </source>
</evidence>
<dbReference type="EMBL" id="JADZGI010000003">
    <property type="protein sequence ID" value="MBH0114588.1"/>
    <property type="molecule type" value="Genomic_DNA"/>
</dbReference>
<reference evidence="3" key="1">
    <citation type="submission" date="2020-11" db="EMBL/GenBank/DDBJ databases">
        <title>Novosphingobium aureum sp. nov., a marine bacterium isolated from sediment of a salt flat.</title>
        <authorList>
            <person name="Yoo Y."/>
            <person name="Kim J.-J."/>
        </authorList>
    </citation>
    <scope>NUCLEOTIDE SEQUENCE</scope>
    <source>
        <strain evidence="3">YJ-S2-02</strain>
    </source>
</reference>
<dbReference type="InterPro" id="IPR009057">
    <property type="entry name" value="Homeodomain-like_sf"/>
</dbReference>
<dbReference type="InterPro" id="IPR001647">
    <property type="entry name" value="HTH_TetR"/>
</dbReference>
<evidence type="ECO:0000313" key="4">
    <source>
        <dbReference type="Proteomes" id="UP000617634"/>
    </source>
</evidence>
<name>A0A931HFR2_9SPHN</name>
<dbReference type="SUPFAM" id="SSF46689">
    <property type="entry name" value="Homeodomain-like"/>
    <property type="match status" value="1"/>
</dbReference>
<gene>
    <name evidence="3" type="ORF">I5E68_16695</name>
</gene>
<comment type="caution">
    <text evidence="3">The sequence shown here is derived from an EMBL/GenBank/DDBJ whole genome shotgun (WGS) entry which is preliminary data.</text>
</comment>
<sequence length="225" mass="24589">MPGEPECTDAARTQQSTRERIALVAEGLFAEHGISAVSLRQIAIAAGNGNNNAVQYHFGSKDALLQEIFRLRVAQMDRSRRGMIALAREEGSLGSLHTWMRILLLPHLELADAKGRHPHSALMIEYLTRWRPAGMPHPADDASDEASATLRMVLAEIYARLDGFPADVVDTRIKMAQLMFSSLLVLHDYGGDALGESFALRVRDVVQLATNLLTTPLPAEGPQAA</sequence>
<proteinExistence type="predicted"/>
<accession>A0A931HFR2</accession>
<dbReference type="Gene3D" id="1.10.357.10">
    <property type="entry name" value="Tetracycline Repressor, domain 2"/>
    <property type="match status" value="1"/>
</dbReference>
<organism evidence="3 4">
    <name type="scientific">Novosphingobium aureum</name>
    <dbReference type="NCBI Taxonomy" id="2792964"/>
    <lineage>
        <taxon>Bacteria</taxon>
        <taxon>Pseudomonadati</taxon>
        <taxon>Pseudomonadota</taxon>
        <taxon>Alphaproteobacteria</taxon>
        <taxon>Sphingomonadales</taxon>
        <taxon>Sphingomonadaceae</taxon>
        <taxon>Novosphingobium</taxon>
    </lineage>
</organism>
<dbReference type="InterPro" id="IPR050109">
    <property type="entry name" value="HTH-type_TetR-like_transc_reg"/>
</dbReference>
<evidence type="ECO:0000259" key="2">
    <source>
        <dbReference type="Pfam" id="PF00440"/>
    </source>
</evidence>
<keyword evidence="4" id="KW-1185">Reference proteome</keyword>
<keyword evidence="1" id="KW-0238">DNA-binding</keyword>
<dbReference type="Proteomes" id="UP000617634">
    <property type="component" value="Unassembled WGS sequence"/>
</dbReference>
<dbReference type="GO" id="GO:0003700">
    <property type="term" value="F:DNA-binding transcription factor activity"/>
    <property type="evidence" value="ECO:0007669"/>
    <property type="project" value="TreeGrafter"/>
</dbReference>
<dbReference type="PANTHER" id="PTHR30055">
    <property type="entry name" value="HTH-TYPE TRANSCRIPTIONAL REGULATOR RUTR"/>
    <property type="match status" value="1"/>
</dbReference>
<dbReference type="PANTHER" id="PTHR30055:SF235">
    <property type="entry name" value="TRANSCRIPTIONAL REGULATORY PROTEIN"/>
    <property type="match status" value="1"/>
</dbReference>
<dbReference type="RefSeq" id="WP_197166099.1">
    <property type="nucleotide sequence ID" value="NZ_JADZGI010000003.1"/>
</dbReference>
<dbReference type="Pfam" id="PF00440">
    <property type="entry name" value="TetR_N"/>
    <property type="match status" value="1"/>
</dbReference>